<evidence type="ECO:0000313" key="2">
    <source>
        <dbReference type="Proteomes" id="UP000606193"/>
    </source>
</evidence>
<dbReference type="RefSeq" id="WP_118689340.1">
    <property type="nucleotide sequence ID" value="NZ_JACRSX010000009.1"/>
</dbReference>
<keyword evidence="2" id="KW-1185">Reference proteome</keyword>
<accession>A0ABR7N1T2</accession>
<dbReference type="EMBL" id="JACRSX010000009">
    <property type="protein sequence ID" value="MBC8562590.1"/>
    <property type="molecule type" value="Genomic_DNA"/>
</dbReference>
<proteinExistence type="predicted"/>
<sequence>MAGSVEHLAVTIELLHIDKAADGSLLQLKDPVHFVLGNLAPDGIMSRKGYTRPMKMHTHFRDGIPDREFTAPSNLQLFHQRIRQFSRKMLSDPSLDRDLYLGYITHILTDEIFMKTVRPEFMEKIAVRGLTDRDAETFEHFTYDVNQIDFRLGVEYPGMDEMRRCLLCEDQCSIRETAAFDMITSQELADSRKWVRQFFFDQAPVPEQPVYYTYERALRFIQEASLFIKDRLPEYIRFE</sequence>
<protein>
    <submittedName>
        <fullName evidence="1">Zinc dependent phospholipase C family protein</fullName>
    </submittedName>
</protein>
<name>A0ABR7N1T2_9FIRM</name>
<comment type="caution">
    <text evidence="1">The sequence shown here is derived from an EMBL/GenBank/DDBJ whole genome shotgun (WGS) entry which is preliminary data.</text>
</comment>
<dbReference type="Proteomes" id="UP000606193">
    <property type="component" value="Unassembled WGS sequence"/>
</dbReference>
<gene>
    <name evidence="1" type="ORF">H8704_08105</name>
</gene>
<reference evidence="1 2" key="1">
    <citation type="submission" date="2020-08" db="EMBL/GenBank/DDBJ databases">
        <title>Genome public.</title>
        <authorList>
            <person name="Liu C."/>
            <person name="Sun Q."/>
        </authorList>
    </citation>
    <scope>NUCLEOTIDE SEQUENCE [LARGE SCALE GENOMIC DNA]</scope>
    <source>
        <strain evidence="1 2">NSJ-37</strain>
    </source>
</reference>
<organism evidence="1 2">
    <name type="scientific">Jutongia huaianensis</name>
    <dbReference type="NCBI Taxonomy" id="2763668"/>
    <lineage>
        <taxon>Bacteria</taxon>
        <taxon>Bacillati</taxon>
        <taxon>Bacillota</taxon>
        <taxon>Clostridia</taxon>
        <taxon>Lachnospirales</taxon>
        <taxon>Lachnospiraceae</taxon>
        <taxon>Jutongia</taxon>
    </lineage>
</organism>
<evidence type="ECO:0000313" key="1">
    <source>
        <dbReference type="EMBL" id="MBC8562590.1"/>
    </source>
</evidence>